<comment type="caution">
    <text evidence="2">The sequence shown here is derived from an EMBL/GenBank/DDBJ whole genome shotgun (WGS) entry which is preliminary data.</text>
</comment>
<feature type="compositionally biased region" description="Polar residues" evidence="1">
    <location>
        <begin position="41"/>
        <end position="54"/>
    </location>
</feature>
<dbReference type="Proteomes" id="UP000789901">
    <property type="component" value="Unassembled WGS sequence"/>
</dbReference>
<feature type="compositionally biased region" description="Basic and acidic residues" evidence="1">
    <location>
        <begin position="94"/>
        <end position="103"/>
    </location>
</feature>
<feature type="region of interest" description="Disordered" evidence="1">
    <location>
        <begin position="1"/>
        <end position="103"/>
    </location>
</feature>
<feature type="compositionally biased region" description="Basic and acidic residues" evidence="1">
    <location>
        <begin position="71"/>
        <end position="82"/>
    </location>
</feature>
<evidence type="ECO:0000256" key="1">
    <source>
        <dbReference type="SAM" id="MobiDB-lite"/>
    </source>
</evidence>
<gene>
    <name evidence="2" type="ORF">GMARGA_LOCUS17808</name>
</gene>
<organism evidence="2 3">
    <name type="scientific">Gigaspora margarita</name>
    <dbReference type="NCBI Taxonomy" id="4874"/>
    <lineage>
        <taxon>Eukaryota</taxon>
        <taxon>Fungi</taxon>
        <taxon>Fungi incertae sedis</taxon>
        <taxon>Mucoromycota</taxon>
        <taxon>Glomeromycotina</taxon>
        <taxon>Glomeromycetes</taxon>
        <taxon>Diversisporales</taxon>
        <taxon>Gigasporaceae</taxon>
        <taxon>Gigaspora</taxon>
    </lineage>
</organism>
<proteinExistence type="predicted"/>
<evidence type="ECO:0000313" key="3">
    <source>
        <dbReference type="Proteomes" id="UP000789901"/>
    </source>
</evidence>
<dbReference type="EMBL" id="CAJVQB010013723">
    <property type="protein sequence ID" value="CAG8764030.1"/>
    <property type="molecule type" value="Genomic_DNA"/>
</dbReference>
<keyword evidence="3" id="KW-1185">Reference proteome</keyword>
<sequence length="103" mass="11938">MDMMSQPNPEAGPEKGNQEDIVVTEESNSTETSNEKMQINEEVNPQQENTYTKNEQIEGKRLYSQAVRQSVARENRRATRESKKARKQHGPQAKNREEYLEEV</sequence>
<protein>
    <submittedName>
        <fullName evidence="2">4894_t:CDS:1</fullName>
    </submittedName>
</protein>
<accession>A0ABN7VEL6</accession>
<evidence type="ECO:0000313" key="2">
    <source>
        <dbReference type="EMBL" id="CAG8764030.1"/>
    </source>
</evidence>
<name>A0ABN7VEL6_GIGMA</name>
<reference evidence="2 3" key="1">
    <citation type="submission" date="2021-06" db="EMBL/GenBank/DDBJ databases">
        <authorList>
            <person name="Kallberg Y."/>
            <person name="Tangrot J."/>
            <person name="Rosling A."/>
        </authorList>
    </citation>
    <scope>NUCLEOTIDE SEQUENCE [LARGE SCALE GENOMIC DNA]</scope>
    <source>
        <strain evidence="2 3">120-4 pot B 10/14</strain>
    </source>
</reference>